<protein>
    <submittedName>
        <fullName evidence="2">Uncharacterized protein</fullName>
    </submittedName>
</protein>
<feature type="transmembrane region" description="Helical" evidence="1">
    <location>
        <begin position="238"/>
        <end position="258"/>
    </location>
</feature>
<dbReference type="EMBL" id="BIXZ01000004">
    <property type="protein sequence ID" value="GCF14605.1"/>
    <property type="molecule type" value="Genomic_DNA"/>
</dbReference>
<evidence type="ECO:0000256" key="1">
    <source>
        <dbReference type="SAM" id="Phobius"/>
    </source>
</evidence>
<feature type="transmembrane region" description="Helical" evidence="1">
    <location>
        <begin position="34"/>
        <end position="54"/>
    </location>
</feature>
<dbReference type="Proteomes" id="UP000304382">
    <property type="component" value="Unassembled WGS sequence"/>
</dbReference>
<feature type="transmembrane region" description="Helical" evidence="1">
    <location>
        <begin position="207"/>
        <end position="226"/>
    </location>
</feature>
<name>A0A4C2EJP6_9EURY</name>
<keyword evidence="3" id="KW-1185">Reference proteome</keyword>
<comment type="caution">
    <text evidence="2">The sequence shown here is derived from an EMBL/GenBank/DDBJ whole genome shotgun (WGS) entry which is preliminary data.</text>
</comment>
<feature type="transmembrane region" description="Helical" evidence="1">
    <location>
        <begin position="105"/>
        <end position="123"/>
    </location>
</feature>
<feature type="transmembrane region" description="Helical" evidence="1">
    <location>
        <begin position="135"/>
        <end position="159"/>
    </location>
</feature>
<evidence type="ECO:0000313" key="2">
    <source>
        <dbReference type="EMBL" id="GCF14605.1"/>
    </source>
</evidence>
<reference evidence="2 3" key="1">
    <citation type="submission" date="2019-02" db="EMBL/GenBank/DDBJ databases">
        <title>Haloarcula mannanilyticum sp. nov., a mannan degrading haloarchaeon isolated from commercial salt.</title>
        <authorList>
            <person name="Enomoto S."/>
            <person name="Shimane Y."/>
            <person name="Kamekura M."/>
            <person name="Ito T."/>
            <person name="Moriya O."/>
            <person name="Ihara K."/>
            <person name="Takahashi-Ando N."/>
            <person name="Fukushima Y."/>
            <person name="Yoshida Y."/>
            <person name="Usama R."/>
            <person name="Takai K."/>
            <person name="Minegishi H."/>
        </authorList>
    </citation>
    <scope>NUCLEOTIDE SEQUENCE [LARGE SCALE GENOMIC DNA]</scope>
    <source>
        <strain evidence="2 3">MD130-1</strain>
    </source>
</reference>
<keyword evidence="1" id="KW-1133">Transmembrane helix</keyword>
<sequence length="273" mass="29817">MESPQGESFFFGLFTLFFVAPVISSTLPFNEGVAVSALLSGSIGILLIFFSLSFGNDSDLSQELASIRYDPTGESALQTGISEARETIDAQIETLNDIDTKAIRVLRVNVLLVGLFISALTFSTRTNSLNLDAFINIYLGNGILLLILSTVSAGLTYTASNFKPGIGKQNIITTLEEDLNKEELDRVLIKSYAKWINDNNSTQTLNAFYSTSMLLFLIYALTYLALGTYSALIDDVPLFLNIIAMLALFAITLASGYLSQIKEVGRQLERDIG</sequence>
<dbReference type="RefSeq" id="WP_137684180.1">
    <property type="nucleotide sequence ID" value="NZ_BIXZ01000004.1"/>
</dbReference>
<gene>
    <name evidence="2" type="ORF">Harman_25400</name>
</gene>
<keyword evidence="1" id="KW-0472">Membrane</keyword>
<keyword evidence="1" id="KW-0812">Transmembrane</keyword>
<proteinExistence type="predicted"/>
<dbReference type="OrthoDB" id="269480at2157"/>
<evidence type="ECO:0000313" key="3">
    <source>
        <dbReference type="Proteomes" id="UP000304382"/>
    </source>
</evidence>
<dbReference type="AlphaFoldDB" id="A0A4C2EJP6"/>
<organism evidence="2 3">
    <name type="scientific">Haloarcula mannanilytica</name>
    <dbReference type="NCBI Taxonomy" id="2509225"/>
    <lineage>
        <taxon>Archaea</taxon>
        <taxon>Methanobacteriati</taxon>
        <taxon>Methanobacteriota</taxon>
        <taxon>Stenosarchaea group</taxon>
        <taxon>Halobacteria</taxon>
        <taxon>Halobacteriales</taxon>
        <taxon>Haloarculaceae</taxon>
        <taxon>Haloarcula</taxon>
    </lineage>
</organism>
<accession>A0A4C2EJP6</accession>